<dbReference type="GO" id="GO:0005634">
    <property type="term" value="C:nucleus"/>
    <property type="evidence" value="ECO:0007669"/>
    <property type="project" value="UniProtKB-SubCell"/>
</dbReference>
<protein>
    <recommendedName>
        <fullName evidence="10">HTH La-type RNA-binding domain-containing protein</fullName>
    </recommendedName>
</protein>
<dbReference type="InterPro" id="IPR012677">
    <property type="entry name" value="Nucleotide-bd_a/b_plait_sf"/>
</dbReference>
<dbReference type="PROSITE" id="PS50961">
    <property type="entry name" value="HTH_LA"/>
    <property type="match status" value="1"/>
</dbReference>
<dbReference type="PRINTS" id="PR00302">
    <property type="entry name" value="LUPUSLA"/>
</dbReference>
<dbReference type="GO" id="GO:0006396">
    <property type="term" value="P:RNA processing"/>
    <property type="evidence" value="ECO:0007669"/>
    <property type="project" value="InterPro"/>
</dbReference>
<dbReference type="GO" id="GO:1990904">
    <property type="term" value="C:ribonucleoprotein complex"/>
    <property type="evidence" value="ECO:0007669"/>
    <property type="project" value="InterPro"/>
</dbReference>
<evidence type="ECO:0008006" key="10">
    <source>
        <dbReference type="Google" id="ProtNLM"/>
    </source>
</evidence>
<keyword evidence="3" id="KW-0539">Nucleus</keyword>
<sequence>MMNKYIVEATPMCTIIKYVYYVVLMICFMSAFATLCIFCYFAKFSPRLMSMEKLKEQIEFYFSDSNYSRDKFMIAKASENDGFIPISVLLTFKRLQAMSPSVDQIKEAVRDSKIVEIKDNLLRKVQTQEFKDYLNDKQISKRVLYMKGFGLDSTLDKIKEILERYCKPVRITMRRSEDRRFKGSCFVEFSSKEEAEAAINLKIEDRVESQNEEQVKKQKVEPSLIEIMTKEDYLSTKNKGKDEKKDEIFGEKVKNSFIPKLFRFECSKDLDVKEIKQAIKDCAFVDAPKKVIRMKFAEEWTEKEFNISDDADKSNSKRNEENGSKNSSKKGFIKLIKMTEEEAKEYLKGITIKRIGKNNK</sequence>
<evidence type="ECO:0000256" key="2">
    <source>
        <dbReference type="ARBA" id="ARBA00022884"/>
    </source>
</evidence>
<evidence type="ECO:0000313" key="8">
    <source>
        <dbReference type="EMBL" id="ELA41911.1"/>
    </source>
</evidence>
<dbReference type="EMBL" id="JH370137">
    <property type="protein sequence ID" value="ELA41911.1"/>
    <property type="molecule type" value="Genomic_DNA"/>
</dbReference>
<dbReference type="InterPro" id="IPR045180">
    <property type="entry name" value="La_dom_prot"/>
</dbReference>
<organism evidence="8 9">
    <name type="scientific">Vittaforma corneae (strain ATCC 50505)</name>
    <name type="common">Microsporidian parasite</name>
    <name type="synonym">Nosema corneum</name>
    <dbReference type="NCBI Taxonomy" id="993615"/>
    <lineage>
        <taxon>Eukaryota</taxon>
        <taxon>Fungi</taxon>
        <taxon>Fungi incertae sedis</taxon>
        <taxon>Microsporidia</taxon>
        <taxon>Nosematidae</taxon>
        <taxon>Vittaforma</taxon>
    </lineage>
</organism>
<keyword evidence="2 4" id="KW-0694">RNA-binding</keyword>
<feature type="domain" description="HTH La-type RNA-binding" evidence="7">
    <location>
        <begin position="44"/>
        <end position="134"/>
    </location>
</feature>
<gene>
    <name evidence="8" type="ORF">VICG_01095</name>
</gene>
<dbReference type="OrthoDB" id="439993at2759"/>
<dbReference type="PANTHER" id="PTHR22792">
    <property type="entry name" value="LUPUS LA PROTEIN-RELATED"/>
    <property type="match status" value="1"/>
</dbReference>
<dbReference type="STRING" id="993615.L2GM42"/>
<evidence type="ECO:0000256" key="4">
    <source>
        <dbReference type="PROSITE-ProRule" id="PRU00332"/>
    </source>
</evidence>
<feature type="transmembrane region" description="Helical" evidence="5">
    <location>
        <begin position="20"/>
        <end position="42"/>
    </location>
</feature>
<dbReference type="GeneID" id="19881806"/>
<name>L2GM42_VITCO</name>
<dbReference type="FunCoup" id="L2GM42">
    <property type="interactions" value="13"/>
</dbReference>
<dbReference type="SMART" id="SM00715">
    <property type="entry name" value="LA"/>
    <property type="match status" value="1"/>
</dbReference>
<dbReference type="SUPFAM" id="SSF54928">
    <property type="entry name" value="RNA-binding domain, RBD"/>
    <property type="match status" value="1"/>
</dbReference>
<dbReference type="HOGENOM" id="CLU_067903_0_0_1"/>
<dbReference type="Pfam" id="PF00076">
    <property type="entry name" value="RRM_1"/>
    <property type="match status" value="1"/>
</dbReference>
<dbReference type="InParanoid" id="L2GM42"/>
<dbReference type="Pfam" id="PF05383">
    <property type="entry name" value="La"/>
    <property type="match status" value="1"/>
</dbReference>
<keyword evidence="9" id="KW-1185">Reference proteome</keyword>
<evidence type="ECO:0000259" key="7">
    <source>
        <dbReference type="PROSITE" id="PS50961"/>
    </source>
</evidence>
<keyword evidence="5" id="KW-0812">Transmembrane</keyword>
<dbReference type="InterPro" id="IPR036390">
    <property type="entry name" value="WH_DNA-bd_sf"/>
</dbReference>
<evidence type="ECO:0000256" key="3">
    <source>
        <dbReference type="ARBA" id="ARBA00023242"/>
    </source>
</evidence>
<dbReference type="SMART" id="SM00360">
    <property type="entry name" value="RRM"/>
    <property type="match status" value="1"/>
</dbReference>
<dbReference type="OMA" id="TYLRTTC"/>
<dbReference type="InterPro" id="IPR006630">
    <property type="entry name" value="La_HTH"/>
</dbReference>
<dbReference type="InterPro" id="IPR000504">
    <property type="entry name" value="RRM_dom"/>
</dbReference>
<dbReference type="GO" id="GO:0003723">
    <property type="term" value="F:RNA binding"/>
    <property type="evidence" value="ECO:0007669"/>
    <property type="project" value="UniProtKB-UniRule"/>
</dbReference>
<dbReference type="Gene3D" id="3.30.70.330">
    <property type="match status" value="1"/>
</dbReference>
<dbReference type="SUPFAM" id="SSF46785">
    <property type="entry name" value="Winged helix' DNA-binding domain"/>
    <property type="match status" value="1"/>
</dbReference>
<keyword evidence="5" id="KW-1133">Transmembrane helix</keyword>
<evidence type="ECO:0000256" key="5">
    <source>
        <dbReference type="SAM" id="Phobius"/>
    </source>
</evidence>
<dbReference type="VEuPathDB" id="MicrosporidiaDB:VICG_01095"/>
<keyword evidence="5" id="KW-0472">Membrane</keyword>
<comment type="subcellular location">
    <subcellularLocation>
        <location evidence="1">Nucleus</location>
    </subcellularLocation>
</comment>
<accession>L2GM42</accession>
<dbReference type="AlphaFoldDB" id="L2GM42"/>
<dbReference type="Proteomes" id="UP000011082">
    <property type="component" value="Unassembled WGS sequence"/>
</dbReference>
<proteinExistence type="predicted"/>
<dbReference type="PROSITE" id="PS50102">
    <property type="entry name" value="RRM"/>
    <property type="match status" value="1"/>
</dbReference>
<evidence type="ECO:0000256" key="1">
    <source>
        <dbReference type="ARBA" id="ARBA00004123"/>
    </source>
</evidence>
<dbReference type="Gene3D" id="1.10.10.10">
    <property type="entry name" value="Winged helix-like DNA-binding domain superfamily/Winged helix DNA-binding domain"/>
    <property type="match status" value="1"/>
</dbReference>
<evidence type="ECO:0000313" key="9">
    <source>
        <dbReference type="Proteomes" id="UP000011082"/>
    </source>
</evidence>
<dbReference type="InterPro" id="IPR035979">
    <property type="entry name" value="RBD_domain_sf"/>
</dbReference>
<dbReference type="InterPro" id="IPR002344">
    <property type="entry name" value="Lupus_La"/>
</dbReference>
<dbReference type="InterPro" id="IPR036388">
    <property type="entry name" value="WH-like_DNA-bd_sf"/>
</dbReference>
<dbReference type="CDD" id="cd07323">
    <property type="entry name" value="LAM"/>
    <property type="match status" value="1"/>
</dbReference>
<feature type="domain" description="RRM" evidence="6">
    <location>
        <begin position="142"/>
        <end position="222"/>
    </location>
</feature>
<dbReference type="RefSeq" id="XP_007604541.1">
    <property type="nucleotide sequence ID" value="XM_007604479.1"/>
</dbReference>
<reference evidence="9" key="1">
    <citation type="submission" date="2011-05" db="EMBL/GenBank/DDBJ databases">
        <title>The genome sequence of Vittaforma corneae strain ATCC 50505.</title>
        <authorList>
            <consortium name="The Broad Institute Genome Sequencing Platform"/>
            <person name="Cuomo C."/>
            <person name="Didier E."/>
            <person name="Bowers L."/>
            <person name="Young S.K."/>
            <person name="Zeng Q."/>
            <person name="Gargeya S."/>
            <person name="Fitzgerald M."/>
            <person name="Haas B."/>
            <person name="Abouelleil A."/>
            <person name="Alvarado L."/>
            <person name="Arachchi H.M."/>
            <person name="Berlin A."/>
            <person name="Chapman S.B."/>
            <person name="Gearin G."/>
            <person name="Goldberg J."/>
            <person name="Griggs A."/>
            <person name="Gujja S."/>
            <person name="Hansen M."/>
            <person name="Heiman D."/>
            <person name="Howarth C."/>
            <person name="Larimer J."/>
            <person name="Lui A."/>
            <person name="MacDonald P.J.P."/>
            <person name="McCowen C."/>
            <person name="Montmayeur A."/>
            <person name="Murphy C."/>
            <person name="Neiman D."/>
            <person name="Pearson M."/>
            <person name="Priest M."/>
            <person name="Roberts A."/>
            <person name="Saif S."/>
            <person name="Shea T."/>
            <person name="Sisk P."/>
            <person name="Stolte C."/>
            <person name="Sykes S."/>
            <person name="Wortman J."/>
            <person name="Nusbaum C."/>
            <person name="Birren B."/>
        </authorList>
    </citation>
    <scope>NUCLEOTIDE SEQUENCE [LARGE SCALE GENOMIC DNA]</scope>
    <source>
        <strain evidence="9">ATCC 50505</strain>
    </source>
</reference>
<dbReference type="CDD" id="cd12291">
    <property type="entry name" value="RRM1_La"/>
    <property type="match status" value="1"/>
</dbReference>
<evidence type="ECO:0000259" key="6">
    <source>
        <dbReference type="PROSITE" id="PS50102"/>
    </source>
</evidence>